<dbReference type="Proteomes" id="UP000185713">
    <property type="component" value="Unassembled WGS sequence"/>
</dbReference>
<evidence type="ECO:0000313" key="2">
    <source>
        <dbReference type="Proteomes" id="UP000185713"/>
    </source>
</evidence>
<gene>
    <name evidence="1" type="ORF">MPF_1816</name>
</gene>
<protein>
    <submittedName>
        <fullName evidence="1">Uncharacterized protein</fullName>
    </submittedName>
</protein>
<organism evidence="1 2">
    <name type="scientific">Methanohalophilus portucalensis FDF-1</name>
    <dbReference type="NCBI Taxonomy" id="523843"/>
    <lineage>
        <taxon>Archaea</taxon>
        <taxon>Methanobacteriati</taxon>
        <taxon>Methanobacteriota</taxon>
        <taxon>Stenosarchaea group</taxon>
        <taxon>Methanomicrobia</taxon>
        <taxon>Methanosarcinales</taxon>
        <taxon>Methanosarcinaceae</taxon>
        <taxon>Methanohalophilus</taxon>
    </lineage>
</organism>
<dbReference type="EMBL" id="JWTK01000006">
    <property type="protein sequence ID" value="OJH48769.1"/>
    <property type="molecule type" value="Genomic_DNA"/>
</dbReference>
<name>A0A1L9C2L1_9EURY</name>
<evidence type="ECO:0000313" key="1">
    <source>
        <dbReference type="EMBL" id="OJH48769.1"/>
    </source>
</evidence>
<sequence>MYLKNRYIFIHKLKNKSTYIISMNGEQFISGV</sequence>
<comment type="caution">
    <text evidence="1">The sequence shown here is derived from an EMBL/GenBank/DDBJ whole genome shotgun (WGS) entry which is preliminary data.</text>
</comment>
<dbReference type="AlphaFoldDB" id="A0A1L9C2L1"/>
<accession>A0A1L9C2L1</accession>
<proteinExistence type="predicted"/>
<reference evidence="1 2" key="1">
    <citation type="submission" date="2014-12" db="EMBL/GenBank/DDBJ databases">
        <title>The genome sequence of Methanohalophilus portucalensis strain FDF1.</title>
        <authorList>
            <person name="Lai M.-C."/>
            <person name="Lai S.-J."/>
        </authorList>
    </citation>
    <scope>NUCLEOTIDE SEQUENCE [LARGE SCALE GENOMIC DNA]</scope>
    <source>
        <strain evidence="1 2">FDF-1</strain>
    </source>
</reference>